<organism evidence="2 3">
    <name type="scientific">Luteolibacter pohnpeiensis</name>
    <dbReference type="NCBI Taxonomy" id="454153"/>
    <lineage>
        <taxon>Bacteria</taxon>
        <taxon>Pseudomonadati</taxon>
        <taxon>Verrucomicrobiota</taxon>
        <taxon>Verrucomicrobiia</taxon>
        <taxon>Verrucomicrobiales</taxon>
        <taxon>Verrucomicrobiaceae</taxon>
        <taxon>Luteolibacter</taxon>
    </lineage>
</organism>
<proteinExistence type="predicted"/>
<dbReference type="EMBL" id="JAENIJ010000023">
    <property type="protein sequence ID" value="MBK1883532.1"/>
    <property type="molecule type" value="Genomic_DNA"/>
</dbReference>
<protein>
    <submittedName>
        <fullName evidence="2">Uncharacterized protein</fullName>
    </submittedName>
</protein>
<feature type="compositionally biased region" description="Basic and acidic residues" evidence="1">
    <location>
        <begin position="34"/>
        <end position="64"/>
    </location>
</feature>
<gene>
    <name evidence="2" type="ORF">JIN85_13990</name>
</gene>
<dbReference type="AlphaFoldDB" id="A0A934S7A7"/>
<evidence type="ECO:0000313" key="2">
    <source>
        <dbReference type="EMBL" id="MBK1883532.1"/>
    </source>
</evidence>
<evidence type="ECO:0000313" key="3">
    <source>
        <dbReference type="Proteomes" id="UP000603141"/>
    </source>
</evidence>
<dbReference type="RefSeq" id="WP_200271776.1">
    <property type="nucleotide sequence ID" value="NZ_JAENIJ010000023.1"/>
</dbReference>
<reference evidence="2" key="1">
    <citation type="submission" date="2021-01" db="EMBL/GenBank/DDBJ databases">
        <title>Modified the classification status of verrucomicrobia.</title>
        <authorList>
            <person name="Feng X."/>
        </authorList>
    </citation>
    <scope>NUCLEOTIDE SEQUENCE</scope>
    <source>
        <strain evidence="2">KCTC 22041</strain>
    </source>
</reference>
<accession>A0A934S7A7</accession>
<evidence type="ECO:0000256" key="1">
    <source>
        <dbReference type="SAM" id="MobiDB-lite"/>
    </source>
</evidence>
<dbReference type="Proteomes" id="UP000603141">
    <property type="component" value="Unassembled WGS sequence"/>
</dbReference>
<name>A0A934S7A7_9BACT</name>
<comment type="caution">
    <text evidence="2">The sequence shown here is derived from an EMBL/GenBank/DDBJ whole genome shotgun (WGS) entry which is preliminary data.</text>
</comment>
<feature type="compositionally biased region" description="Basic and acidic residues" evidence="1">
    <location>
        <begin position="7"/>
        <end position="27"/>
    </location>
</feature>
<sequence>MNSSQDSHFRPEDTDHVIDRFGKPLRTEHRKALRDRLHDERKRYESMQKEKSTIRQRGKEDRGR</sequence>
<keyword evidence="3" id="KW-1185">Reference proteome</keyword>
<feature type="region of interest" description="Disordered" evidence="1">
    <location>
        <begin position="1"/>
        <end position="64"/>
    </location>
</feature>